<protein>
    <recommendedName>
        <fullName evidence="2">Peptidase C14 caspase domain-containing protein</fullName>
    </recommendedName>
</protein>
<dbReference type="PROSITE" id="PS00018">
    <property type="entry name" value="EF_HAND_1"/>
    <property type="match status" value="1"/>
</dbReference>
<dbReference type="Gene3D" id="3.40.50.1460">
    <property type="match status" value="1"/>
</dbReference>
<proteinExistence type="predicted"/>
<dbReference type="InterPro" id="IPR050452">
    <property type="entry name" value="Metacaspase"/>
</dbReference>
<dbReference type="AlphaFoldDB" id="A0A918UHN7"/>
<sequence>MFRKALWRAGLSLGALALSATGTTARAETRALLAAVWQYGNPMFQDLEGPANDLPAMEAIVRSQGAKDVTVLRNDQVTRTSVETALHALGLRSKPGDWIVFYYAGHGTEAEAAVKGTADGDYDQFIPLAGFDPDAQDTERFIVDKDFYAWMARYIPPDVMILMIADTCHSGTMNRAVDPAASRFVPRMALRGSRDDFKLVGRPAPRFPSVLPPAAGAVRTIAPVDRADLPNLVFIGAAQDDQLAQESMLPASGAPWRGVLTYAFEQGLRQSPTDSKTATADLDHDGKVSVSEMGVYLDGRVRSLSSQLQKPNTAYVAGEGDAVLFVTPARLKPPAGVALPGLYVTGQGATALSAGGNVPWRLAATRDQADFIWNSDDGQVFWRTGDVVARDVTSPGVLRGVVEKWNAIARLDALMNEKKVRVTVGPKPNGTRYAPGEHVDLALQYDGGAASTAPLYATVFNLASDGTVQTLYPASPQDGEGRLGPDGTLPVVSTAAVAPYGADHVVALVTAQPPTALRTLLASIDNQRLAARVVEPVRQVLAGGGGLSINELFTGP</sequence>
<dbReference type="GO" id="GO:0006508">
    <property type="term" value="P:proteolysis"/>
    <property type="evidence" value="ECO:0007669"/>
    <property type="project" value="InterPro"/>
</dbReference>
<dbReference type="InterPro" id="IPR018247">
    <property type="entry name" value="EF_Hand_1_Ca_BS"/>
</dbReference>
<reference evidence="3" key="2">
    <citation type="submission" date="2020-09" db="EMBL/GenBank/DDBJ databases">
        <authorList>
            <person name="Sun Q."/>
            <person name="Kim S."/>
        </authorList>
    </citation>
    <scope>NUCLEOTIDE SEQUENCE</scope>
    <source>
        <strain evidence="3">KCTC 32255</strain>
    </source>
</reference>
<evidence type="ECO:0000313" key="4">
    <source>
        <dbReference type="Proteomes" id="UP000648075"/>
    </source>
</evidence>
<keyword evidence="1" id="KW-0732">Signal</keyword>
<feature type="chain" id="PRO_5038035556" description="Peptidase C14 caspase domain-containing protein" evidence="1">
    <location>
        <begin position="28"/>
        <end position="556"/>
    </location>
</feature>
<dbReference type="EMBL" id="BMZA01000011">
    <property type="protein sequence ID" value="GGZ10178.1"/>
    <property type="molecule type" value="Genomic_DNA"/>
</dbReference>
<dbReference type="PANTHER" id="PTHR48104:SF30">
    <property type="entry name" value="METACASPASE-1"/>
    <property type="match status" value="1"/>
</dbReference>
<dbReference type="SUPFAM" id="SSF52129">
    <property type="entry name" value="Caspase-like"/>
    <property type="match status" value="1"/>
</dbReference>
<dbReference type="GO" id="GO:0004197">
    <property type="term" value="F:cysteine-type endopeptidase activity"/>
    <property type="evidence" value="ECO:0007669"/>
    <property type="project" value="InterPro"/>
</dbReference>
<dbReference type="Proteomes" id="UP000648075">
    <property type="component" value="Unassembled WGS sequence"/>
</dbReference>
<evidence type="ECO:0000256" key="1">
    <source>
        <dbReference type="SAM" id="SignalP"/>
    </source>
</evidence>
<feature type="signal peptide" evidence="1">
    <location>
        <begin position="1"/>
        <end position="27"/>
    </location>
</feature>
<evidence type="ECO:0000259" key="2">
    <source>
        <dbReference type="Pfam" id="PF00656"/>
    </source>
</evidence>
<feature type="domain" description="Peptidase C14 caspase" evidence="2">
    <location>
        <begin position="32"/>
        <end position="271"/>
    </location>
</feature>
<organism evidence="3 4">
    <name type="scientific">Novosphingobium colocasiae</name>
    <dbReference type="NCBI Taxonomy" id="1256513"/>
    <lineage>
        <taxon>Bacteria</taxon>
        <taxon>Pseudomonadati</taxon>
        <taxon>Pseudomonadota</taxon>
        <taxon>Alphaproteobacteria</taxon>
        <taxon>Sphingomonadales</taxon>
        <taxon>Sphingomonadaceae</taxon>
        <taxon>Novosphingobium</taxon>
    </lineage>
</organism>
<dbReference type="Pfam" id="PF00656">
    <property type="entry name" value="Peptidase_C14"/>
    <property type="match status" value="1"/>
</dbReference>
<reference evidence="3" key="1">
    <citation type="journal article" date="2014" name="Int. J. Syst. Evol. Microbiol.">
        <title>Complete genome sequence of Corynebacterium casei LMG S-19264T (=DSM 44701T), isolated from a smear-ripened cheese.</title>
        <authorList>
            <consortium name="US DOE Joint Genome Institute (JGI-PGF)"/>
            <person name="Walter F."/>
            <person name="Albersmeier A."/>
            <person name="Kalinowski J."/>
            <person name="Ruckert C."/>
        </authorList>
    </citation>
    <scope>NUCLEOTIDE SEQUENCE</scope>
    <source>
        <strain evidence="3">KCTC 32255</strain>
    </source>
</reference>
<dbReference type="PANTHER" id="PTHR48104">
    <property type="entry name" value="METACASPASE-4"/>
    <property type="match status" value="1"/>
</dbReference>
<comment type="caution">
    <text evidence="3">The sequence shown here is derived from an EMBL/GenBank/DDBJ whole genome shotgun (WGS) entry which is preliminary data.</text>
</comment>
<gene>
    <name evidence="3" type="ORF">GCM10011614_26350</name>
</gene>
<dbReference type="InterPro" id="IPR011600">
    <property type="entry name" value="Pept_C14_caspase"/>
</dbReference>
<accession>A0A918UHN7</accession>
<keyword evidence="4" id="KW-1185">Reference proteome</keyword>
<dbReference type="RefSeq" id="WP_229814155.1">
    <property type="nucleotide sequence ID" value="NZ_BMZA01000011.1"/>
</dbReference>
<name>A0A918UHN7_9SPHN</name>
<dbReference type="InterPro" id="IPR029030">
    <property type="entry name" value="Caspase-like_dom_sf"/>
</dbReference>
<dbReference type="GO" id="GO:0005737">
    <property type="term" value="C:cytoplasm"/>
    <property type="evidence" value="ECO:0007669"/>
    <property type="project" value="TreeGrafter"/>
</dbReference>
<evidence type="ECO:0000313" key="3">
    <source>
        <dbReference type="EMBL" id="GGZ10178.1"/>
    </source>
</evidence>